<evidence type="ECO:0000313" key="2">
    <source>
        <dbReference type="Proteomes" id="UP000677515"/>
    </source>
</evidence>
<protein>
    <submittedName>
        <fullName evidence="1">Uncharacterized protein</fullName>
    </submittedName>
</protein>
<proteinExistence type="predicted"/>
<dbReference type="RefSeq" id="WP_171149797.1">
    <property type="nucleotide sequence ID" value="NZ_AP024329.1"/>
</dbReference>
<name>A0ABN6DLY4_ERWRD</name>
<dbReference type="Proteomes" id="UP000677515">
    <property type="component" value="Chromosome"/>
</dbReference>
<dbReference type="EMBL" id="AP024329">
    <property type="protein sequence ID" value="BCQ35522.1"/>
    <property type="molecule type" value="Genomic_DNA"/>
</dbReference>
<organism evidence="1 2">
    <name type="scientific">Erwinia rhapontici</name>
    <name type="common">Pectobacterium rhapontici</name>
    <dbReference type="NCBI Taxonomy" id="55212"/>
    <lineage>
        <taxon>Bacteria</taxon>
        <taxon>Pseudomonadati</taxon>
        <taxon>Pseudomonadota</taxon>
        <taxon>Gammaproteobacteria</taxon>
        <taxon>Enterobacterales</taxon>
        <taxon>Erwiniaceae</taxon>
        <taxon>Erwinia</taxon>
    </lineage>
</organism>
<reference evidence="1 2" key="1">
    <citation type="submission" date="2021-01" db="EMBL/GenBank/DDBJ databases">
        <title>Complete genome sequence of Erwinia rhapontici MAFF 311153.</title>
        <authorList>
            <person name="Morohoshi T."/>
            <person name="Someya N."/>
        </authorList>
    </citation>
    <scope>NUCLEOTIDE SEQUENCE [LARGE SCALE GENOMIC DNA]</scope>
    <source>
        <strain evidence="1 2">MAFF 311153</strain>
    </source>
</reference>
<keyword evidence="2" id="KW-1185">Reference proteome</keyword>
<sequence length="88" mass="9564">MGIIAAGLREWNFQKIARLTKAGLSDRTIASAINDDLKERNIEAGPLLTAKDIGSYKKISHLAGERSLITEPKVRALIDDPDPNAPVL</sequence>
<accession>A0ABN6DLY4</accession>
<evidence type="ECO:0000313" key="1">
    <source>
        <dbReference type="EMBL" id="BCQ35522.1"/>
    </source>
</evidence>
<gene>
    <name evidence="1" type="ORF">ERHA53_28650</name>
</gene>